<proteinExistence type="predicted"/>
<dbReference type="AlphaFoldDB" id="A0A382VQC7"/>
<gene>
    <name evidence="2" type="ORF">METZ01_LOCUS401434</name>
</gene>
<protein>
    <submittedName>
        <fullName evidence="2">Uncharacterized protein</fullName>
    </submittedName>
</protein>
<organism evidence="2">
    <name type="scientific">marine metagenome</name>
    <dbReference type="NCBI Taxonomy" id="408172"/>
    <lineage>
        <taxon>unclassified sequences</taxon>
        <taxon>metagenomes</taxon>
        <taxon>ecological metagenomes</taxon>
    </lineage>
</organism>
<reference evidence="2" key="1">
    <citation type="submission" date="2018-05" db="EMBL/GenBank/DDBJ databases">
        <authorList>
            <person name="Lanie J.A."/>
            <person name="Ng W.-L."/>
            <person name="Kazmierczak K.M."/>
            <person name="Andrzejewski T.M."/>
            <person name="Davidsen T.M."/>
            <person name="Wayne K.J."/>
            <person name="Tettelin H."/>
            <person name="Glass J.I."/>
            <person name="Rusch D."/>
            <person name="Podicherti R."/>
            <person name="Tsui H.-C.T."/>
            <person name="Winkler M.E."/>
        </authorList>
    </citation>
    <scope>NUCLEOTIDE SEQUENCE</scope>
</reference>
<name>A0A382VQC7_9ZZZZ</name>
<feature type="transmembrane region" description="Helical" evidence="1">
    <location>
        <begin position="41"/>
        <end position="61"/>
    </location>
</feature>
<keyword evidence="1" id="KW-1133">Transmembrane helix</keyword>
<keyword evidence="1" id="KW-0472">Membrane</keyword>
<dbReference type="EMBL" id="UINC01153713">
    <property type="protein sequence ID" value="SVD48580.1"/>
    <property type="molecule type" value="Genomic_DNA"/>
</dbReference>
<accession>A0A382VQC7</accession>
<evidence type="ECO:0000313" key="2">
    <source>
        <dbReference type="EMBL" id="SVD48580.1"/>
    </source>
</evidence>
<keyword evidence="1" id="KW-0812">Transmembrane</keyword>
<feature type="transmembrane region" description="Helical" evidence="1">
    <location>
        <begin position="12"/>
        <end position="35"/>
    </location>
</feature>
<sequence length="62" mass="6075">MNVTDALNTVTSAAKGVVGLGLSLVIVALVVDILFPGTTGIVTSVSALVSSFTSQGLVGLVT</sequence>
<evidence type="ECO:0000256" key="1">
    <source>
        <dbReference type="SAM" id="Phobius"/>
    </source>
</evidence>
<feature type="non-terminal residue" evidence="2">
    <location>
        <position position="62"/>
    </location>
</feature>